<gene>
    <name evidence="6" type="ORF">H8B15_00740</name>
</gene>
<evidence type="ECO:0000256" key="4">
    <source>
        <dbReference type="PROSITE-ProRule" id="PRU00050"/>
    </source>
</evidence>
<reference evidence="6 7" key="1">
    <citation type="submission" date="2020-08" db="EMBL/GenBank/DDBJ databases">
        <title>Hymenobacter sp.</title>
        <authorList>
            <person name="Kim M.K."/>
        </authorList>
    </citation>
    <scope>NUCLEOTIDE SEQUENCE [LARGE SCALE GENOMIC DNA]</scope>
    <source>
        <strain evidence="6 7">BT507</strain>
    </source>
</reference>
<dbReference type="Pfam" id="PF01339">
    <property type="entry name" value="CheB_methylest"/>
    <property type="match status" value="1"/>
</dbReference>
<dbReference type="RefSeq" id="WP_187317740.1">
    <property type="nucleotide sequence ID" value="NZ_JACSCY010000001.1"/>
</dbReference>
<organism evidence="6 7">
    <name type="scientific">Hymenobacter citatus</name>
    <dbReference type="NCBI Taxonomy" id="2763506"/>
    <lineage>
        <taxon>Bacteria</taxon>
        <taxon>Pseudomonadati</taxon>
        <taxon>Bacteroidota</taxon>
        <taxon>Cytophagia</taxon>
        <taxon>Cytophagales</taxon>
        <taxon>Hymenobacteraceae</taxon>
        <taxon>Hymenobacter</taxon>
    </lineage>
</organism>
<feature type="active site" evidence="4">
    <location>
        <position position="183"/>
    </location>
</feature>
<keyword evidence="1 4" id="KW-0378">Hydrolase</keyword>
<protein>
    <recommendedName>
        <fullName evidence="2">protein-glutamate methylesterase</fullName>
        <ecNumber evidence="2">3.1.1.61</ecNumber>
    </recommendedName>
</protein>
<accession>A0ABR7MEC1</accession>
<proteinExistence type="predicted"/>
<feature type="active site" evidence="4">
    <location>
        <position position="157"/>
    </location>
</feature>
<dbReference type="EC" id="3.1.1.61" evidence="2"/>
<comment type="caution">
    <text evidence="6">The sequence shown here is derived from an EMBL/GenBank/DDBJ whole genome shotgun (WGS) entry which is preliminary data.</text>
</comment>
<keyword evidence="4" id="KW-0145">Chemotaxis</keyword>
<comment type="catalytic activity">
    <reaction evidence="3">
        <text>[protein]-L-glutamate 5-O-methyl ester + H2O = L-glutamyl-[protein] + methanol + H(+)</text>
        <dbReference type="Rhea" id="RHEA:23236"/>
        <dbReference type="Rhea" id="RHEA-COMP:10208"/>
        <dbReference type="Rhea" id="RHEA-COMP:10311"/>
        <dbReference type="ChEBI" id="CHEBI:15377"/>
        <dbReference type="ChEBI" id="CHEBI:15378"/>
        <dbReference type="ChEBI" id="CHEBI:17790"/>
        <dbReference type="ChEBI" id="CHEBI:29973"/>
        <dbReference type="ChEBI" id="CHEBI:82795"/>
        <dbReference type="EC" id="3.1.1.61"/>
    </reaction>
</comment>
<dbReference type="PROSITE" id="PS50122">
    <property type="entry name" value="CHEB"/>
    <property type="match status" value="1"/>
</dbReference>
<dbReference type="InterPro" id="IPR035909">
    <property type="entry name" value="CheB_C"/>
</dbReference>
<dbReference type="Gene3D" id="3.40.50.180">
    <property type="entry name" value="Methylesterase CheB, C-terminal domain"/>
    <property type="match status" value="1"/>
</dbReference>
<evidence type="ECO:0000313" key="6">
    <source>
        <dbReference type="EMBL" id="MBC6609425.1"/>
    </source>
</evidence>
<dbReference type="PANTHER" id="PTHR42872">
    <property type="entry name" value="PROTEIN-GLUTAMATE METHYLESTERASE/PROTEIN-GLUTAMINE GLUTAMINASE"/>
    <property type="match status" value="1"/>
</dbReference>
<dbReference type="EMBL" id="JACSCY010000001">
    <property type="protein sequence ID" value="MBC6609425.1"/>
    <property type="molecule type" value="Genomic_DNA"/>
</dbReference>
<name>A0ABR7MEC1_9BACT</name>
<evidence type="ECO:0000256" key="3">
    <source>
        <dbReference type="ARBA" id="ARBA00048267"/>
    </source>
</evidence>
<evidence type="ECO:0000259" key="5">
    <source>
        <dbReference type="PROSITE" id="PS50122"/>
    </source>
</evidence>
<dbReference type="CDD" id="cd16432">
    <property type="entry name" value="CheB_Rec"/>
    <property type="match status" value="1"/>
</dbReference>
<sequence length="356" mass="38072">MSNPSTPVSVLIGNLPPLVREELVCLLRREPAWQVVPVQPARGRIAAMARQYQVDLVIADESGMMELAELAQVHPVPVILYSAFSLGGARLRQATRWNVHDYFGPWIPQESPSFSDWRLYLLQKLQSVVAQPVTFAQALPEAGPTSLPSGIVVLGGSTGGSAAVESVVHQLLPSNCAILVAVHLPAVFTQTLVDRLRRVTSLPVVNGKAGTILTPGKIIVMPGGGNTTIKTATGTPWISWQTSFIEAELHAPNNLPSIDLLMQSVVQTTGRPTLGVILSGLGNDGTQGARAIRQRGGQVIVQREAAVAAMPQSVLQAGYADQELSLKDIPGYINQFALRARPGRRLVSSFSPATQL</sequence>
<evidence type="ECO:0000256" key="2">
    <source>
        <dbReference type="ARBA" id="ARBA00039140"/>
    </source>
</evidence>
<dbReference type="Proteomes" id="UP000622017">
    <property type="component" value="Unassembled WGS sequence"/>
</dbReference>
<dbReference type="SUPFAM" id="SSF52738">
    <property type="entry name" value="Methylesterase CheB, C-terminal domain"/>
    <property type="match status" value="1"/>
</dbReference>
<dbReference type="InterPro" id="IPR000673">
    <property type="entry name" value="Sig_transdc_resp-reg_Me-estase"/>
</dbReference>
<feature type="active site" evidence="4">
    <location>
        <position position="284"/>
    </location>
</feature>
<evidence type="ECO:0000256" key="1">
    <source>
        <dbReference type="ARBA" id="ARBA00022801"/>
    </source>
</evidence>
<keyword evidence="7" id="KW-1185">Reference proteome</keyword>
<feature type="domain" description="CheB-type methylesterase" evidence="5">
    <location>
        <begin position="144"/>
        <end position="329"/>
    </location>
</feature>
<dbReference type="PANTHER" id="PTHR42872:SF6">
    <property type="entry name" value="PROTEIN-GLUTAMATE METHYLESTERASE_PROTEIN-GLUTAMINE GLUTAMINASE"/>
    <property type="match status" value="1"/>
</dbReference>
<evidence type="ECO:0000313" key="7">
    <source>
        <dbReference type="Proteomes" id="UP000622017"/>
    </source>
</evidence>